<comment type="similarity">
    <text evidence="1">Belongs to the HesA/MoeB/ThiF family.</text>
</comment>
<dbReference type="EMBL" id="PGUY01000025">
    <property type="protein sequence ID" value="PLT30259.1"/>
    <property type="molecule type" value="Genomic_DNA"/>
</dbReference>
<proteinExistence type="inferred from homology"/>
<feature type="domain" description="THIF-type NAD/FAD binding fold" evidence="2">
    <location>
        <begin position="5"/>
        <end position="241"/>
    </location>
</feature>
<dbReference type="InterPro" id="IPR045886">
    <property type="entry name" value="ThiF/MoeB/HesA"/>
</dbReference>
<dbReference type="GO" id="GO:0004792">
    <property type="term" value="F:thiosulfate-cyanide sulfurtransferase activity"/>
    <property type="evidence" value="ECO:0007669"/>
    <property type="project" value="TreeGrafter"/>
</dbReference>
<sequence length="339" mass="37304">MSERYSRQILFSGIGEKGQHTLGEKHVLLIGAGALGSANAELLVRAGVGKLTIVDRDYVEESNLQRQQLYTEKDVEQKLPKAAAAKKHLEEINSDTEVKVHVIDATAQSLQPLVPDVDLIMDATDNFETRLILNDLSHKYNIPWIFGACVGSFGMSYTIIPGKTPCLNCLLRTIPLQGMTCETSGIIGPAVQMTVAYQSAEALKILTENRGALRETFVSFDLWSGQFQSIKTGRSKKEDCLTCGTAASYPFLQPENSTKTAVLCGRETVQVRPPNPVDLELERLGRDFSAMGYEVKANPYLVSAQKDAERIVVFKDGRALVHGTKDIVHAKSVYQRLMG</sequence>
<accession>A0A2N5M7C0</accession>
<dbReference type="PANTHER" id="PTHR10953:SF102">
    <property type="entry name" value="ADENYLYLTRANSFERASE AND SULFURTRANSFERASE MOCS3"/>
    <property type="match status" value="1"/>
</dbReference>
<dbReference type="CDD" id="cd00757">
    <property type="entry name" value="ThiF_MoeB_HesA_family"/>
    <property type="match status" value="1"/>
</dbReference>
<name>A0A2N5M7C0_9BACI</name>
<organism evidence="3 4">
    <name type="scientific">Peribacillus deserti</name>
    <dbReference type="NCBI Taxonomy" id="673318"/>
    <lineage>
        <taxon>Bacteria</taxon>
        <taxon>Bacillati</taxon>
        <taxon>Bacillota</taxon>
        <taxon>Bacilli</taxon>
        <taxon>Bacillales</taxon>
        <taxon>Bacillaceae</taxon>
        <taxon>Peribacillus</taxon>
    </lineage>
</organism>
<reference evidence="3 4" key="1">
    <citation type="submission" date="2017-11" db="EMBL/GenBank/DDBJ databases">
        <title>Comparitive Functional Genomics of Dry Heat Resistant strains isolated from the Viking Spacecraft.</title>
        <authorList>
            <person name="Seuylemezian A."/>
            <person name="Cooper K."/>
            <person name="Vaishampayan P."/>
        </authorList>
    </citation>
    <scope>NUCLEOTIDE SEQUENCE [LARGE SCALE GENOMIC DNA]</scope>
    <source>
        <strain evidence="3 4">V1-29</strain>
    </source>
</reference>
<evidence type="ECO:0000256" key="1">
    <source>
        <dbReference type="ARBA" id="ARBA00009919"/>
    </source>
</evidence>
<dbReference type="AlphaFoldDB" id="A0A2N5M7C0"/>
<dbReference type="Gene3D" id="3.40.50.720">
    <property type="entry name" value="NAD(P)-binding Rossmann-like Domain"/>
    <property type="match status" value="1"/>
</dbReference>
<dbReference type="InterPro" id="IPR000594">
    <property type="entry name" value="ThiF_NAD_FAD-bd"/>
</dbReference>
<evidence type="ECO:0000259" key="2">
    <source>
        <dbReference type="Pfam" id="PF00899"/>
    </source>
</evidence>
<dbReference type="SUPFAM" id="SSF69572">
    <property type="entry name" value="Activating enzymes of the ubiquitin-like proteins"/>
    <property type="match status" value="1"/>
</dbReference>
<dbReference type="NCBIfam" id="NF009123">
    <property type="entry name" value="PRK12475.1"/>
    <property type="match status" value="1"/>
</dbReference>
<dbReference type="PANTHER" id="PTHR10953">
    <property type="entry name" value="UBIQUITIN-ACTIVATING ENZYME E1"/>
    <property type="match status" value="1"/>
</dbReference>
<protein>
    <submittedName>
        <fullName evidence="3">Thiamine biosynthesis protein MoeB</fullName>
    </submittedName>
</protein>
<evidence type="ECO:0000313" key="4">
    <source>
        <dbReference type="Proteomes" id="UP000234748"/>
    </source>
</evidence>
<dbReference type="FunFam" id="3.40.50.720:FF:000080">
    <property type="entry name" value="Thiazole biosynthesis adenylyltransferase ThiF"/>
    <property type="match status" value="1"/>
</dbReference>
<comment type="caution">
    <text evidence="3">The sequence shown here is derived from an EMBL/GenBank/DDBJ whole genome shotgun (WGS) entry which is preliminary data.</text>
</comment>
<dbReference type="OrthoDB" id="9804286at2"/>
<dbReference type="RefSeq" id="WP_101641260.1">
    <property type="nucleotide sequence ID" value="NZ_PGUY01000025.1"/>
</dbReference>
<dbReference type="Proteomes" id="UP000234748">
    <property type="component" value="Unassembled WGS sequence"/>
</dbReference>
<dbReference type="InterPro" id="IPR035985">
    <property type="entry name" value="Ubiquitin-activating_enz"/>
</dbReference>
<keyword evidence="4" id="KW-1185">Reference proteome</keyword>
<dbReference type="GO" id="GO:0008641">
    <property type="term" value="F:ubiquitin-like modifier activating enzyme activity"/>
    <property type="evidence" value="ECO:0007669"/>
    <property type="project" value="InterPro"/>
</dbReference>
<dbReference type="GO" id="GO:0005829">
    <property type="term" value="C:cytosol"/>
    <property type="evidence" value="ECO:0007669"/>
    <property type="project" value="TreeGrafter"/>
</dbReference>
<dbReference type="GO" id="GO:0008146">
    <property type="term" value="F:sulfotransferase activity"/>
    <property type="evidence" value="ECO:0007669"/>
    <property type="project" value="TreeGrafter"/>
</dbReference>
<dbReference type="GO" id="GO:0016779">
    <property type="term" value="F:nucleotidyltransferase activity"/>
    <property type="evidence" value="ECO:0007669"/>
    <property type="project" value="TreeGrafter"/>
</dbReference>
<dbReference type="Pfam" id="PF00899">
    <property type="entry name" value="ThiF"/>
    <property type="match status" value="1"/>
</dbReference>
<evidence type="ECO:0000313" key="3">
    <source>
        <dbReference type="EMBL" id="PLT30259.1"/>
    </source>
</evidence>
<gene>
    <name evidence="3" type="ORF">CUU66_08530</name>
</gene>